<dbReference type="RefSeq" id="WP_228086444.1">
    <property type="nucleotide sequence ID" value="NZ_CP097356.1"/>
</dbReference>
<evidence type="ECO:0000313" key="3">
    <source>
        <dbReference type="EMBL" id="UYV28883.1"/>
    </source>
</evidence>
<dbReference type="AlphaFoldDB" id="A0AA46Z4N6"/>
<reference evidence="3" key="1">
    <citation type="submission" date="2022-05" db="EMBL/GenBank/DDBJ databases">
        <title>Megaplasmid of Vibrio parahaemolyticus.</title>
        <authorList>
            <person name="Strauch E."/>
            <person name="Borowiak M."/>
        </authorList>
    </citation>
    <scope>NUCLEOTIDE SEQUENCE</scope>
    <source>
        <strain evidence="3">16-VB00198</strain>
    </source>
</reference>
<gene>
    <name evidence="3" type="ORF">M5598_16840</name>
</gene>
<feature type="domain" description="Phage tail fibre protein N-terminal" evidence="2">
    <location>
        <begin position="3"/>
        <end position="159"/>
    </location>
</feature>
<dbReference type="Proteomes" id="UP001163036">
    <property type="component" value="Chromosome 2"/>
</dbReference>
<feature type="region of interest" description="Disordered" evidence="1">
    <location>
        <begin position="449"/>
        <end position="473"/>
    </location>
</feature>
<dbReference type="InterPro" id="IPR022225">
    <property type="entry name" value="Phage_tail_fibre_N"/>
</dbReference>
<sequence>MSQTIITKAFESYKAQQEALLQPVELNEFVLANVPNLDPSQPIDREAGVPEAHIVHVCDVHQSGYINPNAVVYSITLDTTVGDFAFNWIGLRNKQSGVLCAVTHLLPISKYQSVVGVQNGNAITRSILMSYVGAQQTTGITVDASTWQIDFTARLHGIDEAERLSNRDHYGVASFFADGFEVYRYSGQVYCRQGLCYIEGVRSERLANTLLTIKPSTVQYVYVDTSWQGHITGRWQSVVELIVSDDERAHYVDTSGFLHYISKVATIKADGTIIDERQVLMEFEPKLNAATNAEIDSRSSALKHIKLPQFWHALMGYAQSNHAHDDDYYLKAQVDSRLAGKVDKSSVTDSTSSTSSILVASAKAIKTVKDLAQSKWTYVTATVSRYGAVLLSNSYTGTSQTKAVTEKALRDGLATKSSSGHAHDEDYYLKAQLDSKLADKLSKTAKATLTDNDGHGNANLVGNHQGGIPQQDGSSYRVEMGTDTNVANLSIELGDSVRAGIAKALTTVLYLCTSYIDSKVDLRERGARVFSPNNRNISSQTDGSNDLIYASQKAVGDSSRNGSTKHYYNPGNITLRRHNSRFHNVQCWGTSPSNISIQTSDFWAGDEIEIANVREDSGALTITNLDGSIYLPDNSNAASHTLTGRGRVVLRKHNSGYSLMVTSISG</sequence>
<proteinExistence type="predicted"/>
<protein>
    <submittedName>
        <fullName evidence="3">Phage tail protein</fullName>
    </submittedName>
</protein>
<dbReference type="Pfam" id="PF12571">
    <property type="entry name" value="Phage_tail_fib"/>
    <property type="match status" value="1"/>
</dbReference>
<accession>A0AA46Z4N6</accession>
<organism evidence="3 4">
    <name type="scientific">Vibrio parahaemolyticus</name>
    <dbReference type="NCBI Taxonomy" id="670"/>
    <lineage>
        <taxon>Bacteria</taxon>
        <taxon>Pseudomonadati</taxon>
        <taxon>Pseudomonadota</taxon>
        <taxon>Gammaproteobacteria</taxon>
        <taxon>Vibrionales</taxon>
        <taxon>Vibrionaceae</taxon>
        <taxon>Vibrio</taxon>
    </lineage>
</organism>
<dbReference type="EMBL" id="CP097356">
    <property type="protein sequence ID" value="UYV28883.1"/>
    <property type="molecule type" value="Genomic_DNA"/>
</dbReference>
<evidence type="ECO:0000256" key="1">
    <source>
        <dbReference type="SAM" id="MobiDB-lite"/>
    </source>
</evidence>
<evidence type="ECO:0000259" key="2">
    <source>
        <dbReference type="Pfam" id="PF12571"/>
    </source>
</evidence>
<evidence type="ECO:0000313" key="4">
    <source>
        <dbReference type="Proteomes" id="UP001163036"/>
    </source>
</evidence>
<name>A0AA46Z4N6_VIBPH</name>